<dbReference type="PANTHER" id="PTHR30154">
    <property type="entry name" value="LEUCINE-RESPONSIVE REGULATORY PROTEIN"/>
    <property type="match status" value="1"/>
</dbReference>
<name>A0ABV7D7Y3_9PROT</name>
<dbReference type="SUPFAM" id="SSF46785">
    <property type="entry name" value="Winged helix' DNA-binding domain"/>
    <property type="match status" value="1"/>
</dbReference>
<evidence type="ECO:0000256" key="3">
    <source>
        <dbReference type="ARBA" id="ARBA00023163"/>
    </source>
</evidence>
<dbReference type="Gene3D" id="1.10.10.10">
    <property type="entry name" value="Winged helix-like DNA-binding domain superfamily/Winged helix DNA-binding domain"/>
    <property type="match status" value="1"/>
</dbReference>
<reference evidence="6" key="1">
    <citation type="journal article" date="2019" name="Int. J. Syst. Evol. Microbiol.">
        <title>The Global Catalogue of Microorganisms (GCM) 10K type strain sequencing project: providing services to taxonomists for standard genome sequencing and annotation.</title>
        <authorList>
            <consortium name="The Broad Institute Genomics Platform"/>
            <consortium name="The Broad Institute Genome Sequencing Center for Infectious Disease"/>
            <person name="Wu L."/>
            <person name="Ma J."/>
        </authorList>
    </citation>
    <scope>NUCLEOTIDE SEQUENCE [LARGE SCALE GENOMIC DNA]</scope>
    <source>
        <strain evidence="6">KCTC 62164</strain>
    </source>
</reference>
<dbReference type="SMART" id="SM00344">
    <property type="entry name" value="HTH_ASNC"/>
    <property type="match status" value="1"/>
</dbReference>
<dbReference type="InterPro" id="IPR036390">
    <property type="entry name" value="WH_DNA-bd_sf"/>
</dbReference>
<evidence type="ECO:0000313" key="5">
    <source>
        <dbReference type="EMBL" id="MFC3052785.1"/>
    </source>
</evidence>
<dbReference type="PROSITE" id="PS00519">
    <property type="entry name" value="HTH_ASNC_1"/>
    <property type="match status" value="1"/>
</dbReference>
<protein>
    <submittedName>
        <fullName evidence="5">Lrp/AsnC family transcriptional regulator</fullName>
    </submittedName>
</protein>
<accession>A0ABV7D7Y3</accession>
<dbReference type="InterPro" id="IPR011008">
    <property type="entry name" value="Dimeric_a/b-barrel"/>
</dbReference>
<dbReference type="RefSeq" id="WP_194213568.1">
    <property type="nucleotide sequence ID" value="NZ_CP061205.1"/>
</dbReference>
<sequence length="155" mass="17544">MIDDLDARILNILQDDATIPLNDLADKVASSRSAVWRRIQKLTDDGVIKRHTIILDPEKAGLGVMVIAQVKMQAHSRDSLPHFIDKVKSFPEVIECHTLMGDVDFFLKIRVKDVQAYEDFFWNSLSQIEGVREINSSIALTAWKNTTKIAVKPTK</sequence>
<comment type="caution">
    <text evidence="5">The sequence shown here is derived from an EMBL/GenBank/DDBJ whole genome shotgun (WGS) entry which is preliminary data.</text>
</comment>
<dbReference type="PRINTS" id="PR00033">
    <property type="entry name" value="HTHASNC"/>
</dbReference>
<dbReference type="Proteomes" id="UP001595444">
    <property type="component" value="Unassembled WGS sequence"/>
</dbReference>
<dbReference type="CDD" id="cd00090">
    <property type="entry name" value="HTH_ARSR"/>
    <property type="match status" value="1"/>
</dbReference>
<dbReference type="InterPro" id="IPR019888">
    <property type="entry name" value="Tscrpt_reg_AsnC-like"/>
</dbReference>
<dbReference type="InterPro" id="IPR019887">
    <property type="entry name" value="Tscrpt_reg_AsnC/Lrp_C"/>
</dbReference>
<dbReference type="Pfam" id="PF01037">
    <property type="entry name" value="AsnC_trans_reg"/>
    <property type="match status" value="1"/>
</dbReference>
<dbReference type="InterPro" id="IPR019885">
    <property type="entry name" value="Tscrpt_reg_HTH_AsnC-type_CS"/>
</dbReference>
<evidence type="ECO:0000313" key="6">
    <source>
        <dbReference type="Proteomes" id="UP001595444"/>
    </source>
</evidence>
<organism evidence="5 6">
    <name type="scientific">Kordiimonas pumila</name>
    <dbReference type="NCBI Taxonomy" id="2161677"/>
    <lineage>
        <taxon>Bacteria</taxon>
        <taxon>Pseudomonadati</taxon>
        <taxon>Pseudomonadota</taxon>
        <taxon>Alphaproteobacteria</taxon>
        <taxon>Kordiimonadales</taxon>
        <taxon>Kordiimonadaceae</taxon>
        <taxon>Kordiimonas</taxon>
    </lineage>
</organism>
<keyword evidence="6" id="KW-1185">Reference proteome</keyword>
<evidence type="ECO:0000259" key="4">
    <source>
        <dbReference type="PROSITE" id="PS50956"/>
    </source>
</evidence>
<dbReference type="InterPro" id="IPR011991">
    <property type="entry name" value="ArsR-like_HTH"/>
</dbReference>
<dbReference type="Pfam" id="PF13412">
    <property type="entry name" value="HTH_24"/>
    <property type="match status" value="1"/>
</dbReference>
<evidence type="ECO:0000256" key="2">
    <source>
        <dbReference type="ARBA" id="ARBA00023125"/>
    </source>
</evidence>
<dbReference type="Gene3D" id="3.30.70.920">
    <property type="match status" value="1"/>
</dbReference>
<keyword evidence="1" id="KW-0805">Transcription regulation</keyword>
<dbReference type="InterPro" id="IPR000485">
    <property type="entry name" value="AsnC-type_HTH_dom"/>
</dbReference>
<keyword evidence="2" id="KW-0238">DNA-binding</keyword>
<feature type="domain" description="HTH asnC-type" evidence="4">
    <location>
        <begin position="2"/>
        <end position="63"/>
    </location>
</feature>
<evidence type="ECO:0000256" key="1">
    <source>
        <dbReference type="ARBA" id="ARBA00023015"/>
    </source>
</evidence>
<gene>
    <name evidence="5" type="ORF">ACFOKA_12795</name>
</gene>
<proteinExistence type="predicted"/>
<keyword evidence="3" id="KW-0804">Transcription</keyword>
<dbReference type="PANTHER" id="PTHR30154:SF17">
    <property type="entry name" value="DNA-BINDING TRANSCRIPTIONAL ACTIVATOR DECR"/>
    <property type="match status" value="1"/>
</dbReference>
<dbReference type="InterPro" id="IPR036388">
    <property type="entry name" value="WH-like_DNA-bd_sf"/>
</dbReference>
<dbReference type="SUPFAM" id="SSF54909">
    <property type="entry name" value="Dimeric alpha+beta barrel"/>
    <property type="match status" value="1"/>
</dbReference>
<dbReference type="EMBL" id="JBHRSL010000010">
    <property type="protein sequence ID" value="MFC3052785.1"/>
    <property type="molecule type" value="Genomic_DNA"/>
</dbReference>
<dbReference type="PROSITE" id="PS50956">
    <property type="entry name" value="HTH_ASNC_2"/>
    <property type="match status" value="1"/>
</dbReference>